<evidence type="ECO:0000256" key="2">
    <source>
        <dbReference type="SAM" id="MobiDB-lite"/>
    </source>
</evidence>
<dbReference type="InterPro" id="IPR019536">
    <property type="entry name" value="USHBP1_PDZ-bd"/>
</dbReference>
<keyword evidence="5" id="KW-1185">Reference proteome</keyword>
<dbReference type="STRING" id="137246.A0A401T1Z0"/>
<dbReference type="OMA" id="PLIGHEP"/>
<evidence type="ECO:0000256" key="1">
    <source>
        <dbReference type="SAM" id="Coils"/>
    </source>
</evidence>
<sequence>MEGPDCLLDVKMETPSEEEALTVLHYEEQITELLVVIAELNRKIDRLTVSTIREEDEYLDTFSDISDSPYLENNTCLHPDPSQPKVSNCPGQPCQLPESAGEPGELSQKLQQVLTELEETVRTRRTEIPPCCADAGEEEQSALAHWSLVTQTIEEVERELGVDLSPELQEERSQWEAELDCLREKNQHLSDQLVQKDQELWRVSCALAGIQQDRDKLQLKADDLLSCLQSLQQNVMTSPPPSPFPSIMDTGTTGCSTINTELQALGNNDPGLMVERLIQSFQDCSGIQDIFQFLCRYGSNVSRVRIQDSEREADQLRNCIDEWKSRNEQLSRVLKECKGDCERLSMLLGRLESNDTALRLALQYSEECVDVHGLLLAEVQTKGSSMETEISEAQANRCVDRGGRFGRKDMEGLLGEGAGEAAEDVHSIDLPNTDHHHQGPTEYTQHSLAGEPEGDNSTNRLRGDIVRLRGSHAAVMRTVLEVGDIPAYLKRYGEGMSQSWESGAAVRGLLVPGISAQSPRTVCQHKMEKKEVLQELLTVRDEMAWLKGQLGWVKREKRDLEQRLRLQESQEEAAILLLAHWQVERDDCPQQQPTAVCSKEETAPEPDVLTMASDQLESELTAASTRQNQLRERAEVLVTSLEKLLRSNHTQKVQSEELASELRKTYSNMSTAYRNAKRKYESQLRKLESQASTMCERQATQTQALEEKVACLRKALEHANGTPL</sequence>
<evidence type="ECO:0000313" key="4">
    <source>
        <dbReference type="EMBL" id="GCC36650.1"/>
    </source>
</evidence>
<name>A0A401T1Z0_CHIPU</name>
<comment type="caution">
    <text evidence="4">The sequence shown here is derived from an EMBL/GenBank/DDBJ whole genome shotgun (WGS) entry which is preliminary data.</text>
</comment>
<feature type="coiled-coil region" evidence="1">
    <location>
        <begin position="165"/>
        <end position="234"/>
    </location>
</feature>
<dbReference type="Proteomes" id="UP000287033">
    <property type="component" value="Unassembled WGS sequence"/>
</dbReference>
<feature type="coiled-coil region" evidence="1">
    <location>
        <begin position="23"/>
        <end position="57"/>
    </location>
</feature>
<dbReference type="PANTHER" id="PTHR23347:SF5">
    <property type="entry name" value="HARMONIN-BINDING PROTEIN USHBP1"/>
    <property type="match status" value="1"/>
</dbReference>
<protein>
    <recommendedName>
        <fullName evidence="3">Harmonin-binding protein USHBP1 PDZ-binding domain-containing protein</fullName>
    </recommendedName>
</protein>
<accession>A0A401T1Z0</accession>
<evidence type="ECO:0000313" key="5">
    <source>
        <dbReference type="Proteomes" id="UP000287033"/>
    </source>
</evidence>
<evidence type="ECO:0000259" key="3">
    <source>
        <dbReference type="Pfam" id="PF10506"/>
    </source>
</evidence>
<dbReference type="Pfam" id="PF10506">
    <property type="entry name" value="USHBP1_PDZ-bd"/>
    <property type="match status" value="1"/>
</dbReference>
<dbReference type="AlphaFoldDB" id="A0A401T1Z0"/>
<organism evidence="4 5">
    <name type="scientific">Chiloscyllium punctatum</name>
    <name type="common">Brownbanded bambooshark</name>
    <name type="synonym">Hemiscyllium punctatum</name>
    <dbReference type="NCBI Taxonomy" id="137246"/>
    <lineage>
        <taxon>Eukaryota</taxon>
        <taxon>Metazoa</taxon>
        <taxon>Chordata</taxon>
        <taxon>Craniata</taxon>
        <taxon>Vertebrata</taxon>
        <taxon>Chondrichthyes</taxon>
        <taxon>Elasmobranchii</taxon>
        <taxon>Galeomorphii</taxon>
        <taxon>Galeoidea</taxon>
        <taxon>Orectolobiformes</taxon>
        <taxon>Hemiscylliidae</taxon>
        <taxon>Chiloscyllium</taxon>
    </lineage>
</organism>
<keyword evidence="1" id="KW-0175">Coiled coil</keyword>
<feature type="coiled-coil region" evidence="1">
    <location>
        <begin position="670"/>
        <end position="697"/>
    </location>
</feature>
<proteinExistence type="predicted"/>
<feature type="domain" description="Harmonin-binding protein USHBP1 PDZ-binding" evidence="3">
    <location>
        <begin position="315"/>
        <end position="377"/>
    </location>
</feature>
<dbReference type="PANTHER" id="PTHR23347">
    <property type="entry name" value="COLORECTAL MUTANT CANCER PROTEIN MCC PROTEIN -RELATED"/>
    <property type="match status" value="1"/>
</dbReference>
<reference evidence="4 5" key="1">
    <citation type="journal article" date="2018" name="Nat. Ecol. Evol.">
        <title>Shark genomes provide insights into elasmobranch evolution and the origin of vertebrates.</title>
        <authorList>
            <person name="Hara Y"/>
            <person name="Yamaguchi K"/>
            <person name="Onimaru K"/>
            <person name="Kadota M"/>
            <person name="Koyanagi M"/>
            <person name="Keeley SD"/>
            <person name="Tatsumi K"/>
            <person name="Tanaka K"/>
            <person name="Motone F"/>
            <person name="Kageyama Y"/>
            <person name="Nozu R"/>
            <person name="Adachi N"/>
            <person name="Nishimura O"/>
            <person name="Nakagawa R"/>
            <person name="Tanegashima C"/>
            <person name="Kiyatake I"/>
            <person name="Matsumoto R"/>
            <person name="Murakumo K"/>
            <person name="Nishida K"/>
            <person name="Terakita A"/>
            <person name="Kuratani S"/>
            <person name="Sato K"/>
            <person name="Hyodo S Kuraku.S."/>
        </authorList>
    </citation>
    <scope>NUCLEOTIDE SEQUENCE [LARGE SCALE GENOMIC DNA]</scope>
</reference>
<feature type="region of interest" description="Disordered" evidence="2">
    <location>
        <begin position="429"/>
        <end position="462"/>
    </location>
</feature>
<gene>
    <name evidence="4" type="ORF">chiPu_0015145</name>
</gene>
<dbReference type="OrthoDB" id="6256369at2759"/>
<dbReference type="InterPro" id="IPR040171">
    <property type="entry name" value="USBP1-like"/>
</dbReference>
<feature type="compositionally biased region" description="Basic and acidic residues" evidence="2">
    <location>
        <begin position="429"/>
        <end position="439"/>
    </location>
</feature>
<feature type="coiled-coil region" evidence="1">
    <location>
        <begin position="306"/>
        <end position="340"/>
    </location>
</feature>
<dbReference type="EMBL" id="BEZZ01000860">
    <property type="protein sequence ID" value="GCC36650.1"/>
    <property type="molecule type" value="Genomic_DNA"/>
</dbReference>